<gene>
    <name evidence="2" type="ORF">COX73_00140</name>
</gene>
<evidence type="ECO:0000313" key="3">
    <source>
        <dbReference type="Proteomes" id="UP000231469"/>
    </source>
</evidence>
<name>A0A2M7VL40_9BACT</name>
<dbReference type="Proteomes" id="UP000231469">
    <property type="component" value="Unassembled WGS sequence"/>
</dbReference>
<dbReference type="CDD" id="cd10911">
    <property type="entry name" value="PIN_LabA"/>
    <property type="match status" value="1"/>
</dbReference>
<proteinExistence type="predicted"/>
<evidence type="ECO:0000259" key="1">
    <source>
        <dbReference type="Pfam" id="PF01936"/>
    </source>
</evidence>
<dbReference type="InterPro" id="IPR021139">
    <property type="entry name" value="NYN"/>
</dbReference>
<dbReference type="PANTHER" id="PTHR35458:SF8">
    <property type="entry name" value="SLR0650 PROTEIN"/>
    <property type="match status" value="1"/>
</dbReference>
<dbReference type="GO" id="GO:0004540">
    <property type="term" value="F:RNA nuclease activity"/>
    <property type="evidence" value="ECO:0007669"/>
    <property type="project" value="InterPro"/>
</dbReference>
<dbReference type="InterPro" id="IPR047140">
    <property type="entry name" value="LabA"/>
</dbReference>
<evidence type="ECO:0000313" key="2">
    <source>
        <dbReference type="EMBL" id="PJA02551.1"/>
    </source>
</evidence>
<dbReference type="EMBL" id="PFPS01000007">
    <property type="protein sequence ID" value="PJA02551.1"/>
    <property type="molecule type" value="Genomic_DNA"/>
</dbReference>
<dbReference type="PANTHER" id="PTHR35458">
    <property type="entry name" value="SLR0755 PROTEIN"/>
    <property type="match status" value="1"/>
</dbReference>
<sequence length="181" mass="21306">MNIDSKTKAILESLKSKKVGVFCDNANLYHAYQKYGWRVDFGKFKKLISQYCDLPFINYYLVIPAKNDIVYHGTQRFLEKIKPFVNIKKKELKYTPVGGQIVKKGNMDVEITLDVVRTIDNLDVVMIVSGDSDFYELKNYVIKDKGKNIIFVGYKENMAWEIRLCWHIYLNRIKELIEFKK</sequence>
<dbReference type="AlphaFoldDB" id="A0A2M7VL40"/>
<organism evidence="2 3">
    <name type="scientific">bacterium (Candidatus Gribaldobacteria) CG_4_10_14_0_2_um_filter_36_18</name>
    <dbReference type="NCBI Taxonomy" id="2014264"/>
    <lineage>
        <taxon>Bacteria</taxon>
        <taxon>Candidatus Gribaldobacteria</taxon>
    </lineage>
</organism>
<feature type="domain" description="NYN" evidence="1">
    <location>
        <begin position="18"/>
        <end position="161"/>
    </location>
</feature>
<accession>A0A2M7VL40</accession>
<reference evidence="3" key="1">
    <citation type="submission" date="2017-09" db="EMBL/GenBank/DDBJ databases">
        <title>Depth-based differentiation of microbial function through sediment-hosted aquifers and enrichment of novel symbionts in the deep terrestrial subsurface.</title>
        <authorList>
            <person name="Probst A.J."/>
            <person name="Ladd B."/>
            <person name="Jarett J.K."/>
            <person name="Geller-Mcgrath D.E."/>
            <person name="Sieber C.M.K."/>
            <person name="Emerson J.B."/>
            <person name="Anantharaman K."/>
            <person name="Thomas B.C."/>
            <person name="Malmstrom R."/>
            <person name="Stieglmeier M."/>
            <person name="Klingl A."/>
            <person name="Woyke T."/>
            <person name="Ryan C.M."/>
            <person name="Banfield J.F."/>
        </authorList>
    </citation>
    <scope>NUCLEOTIDE SEQUENCE [LARGE SCALE GENOMIC DNA]</scope>
</reference>
<dbReference type="Pfam" id="PF01936">
    <property type="entry name" value="NYN"/>
    <property type="match status" value="1"/>
</dbReference>
<protein>
    <recommendedName>
        <fullName evidence="1">NYN domain-containing protein</fullName>
    </recommendedName>
</protein>
<comment type="caution">
    <text evidence="2">The sequence shown here is derived from an EMBL/GenBank/DDBJ whole genome shotgun (WGS) entry which is preliminary data.</text>
</comment>
<dbReference type="Gene3D" id="3.40.50.1010">
    <property type="entry name" value="5'-nuclease"/>
    <property type="match status" value="1"/>
</dbReference>